<dbReference type="InterPro" id="IPR000742">
    <property type="entry name" value="EGF"/>
</dbReference>
<dbReference type="GO" id="GO:0034411">
    <property type="term" value="P:cell wall (1-&gt;3)-beta-D-glucan biosynthetic process"/>
    <property type="evidence" value="ECO:0007669"/>
    <property type="project" value="TreeGrafter"/>
</dbReference>
<dbReference type="PROSITE" id="PS00022">
    <property type="entry name" value="EGF_1"/>
    <property type="match status" value="1"/>
</dbReference>
<keyword evidence="7" id="KW-1185">Reference proteome</keyword>
<name>A0AAD5Q3V0_PYTIN</name>
<dbReference type="PANTHER" id="PTHR31468:SF2">
    <property type="entry name" value="1,3-BETA-GLUCANOSYLTRANSFERASE GAS1"/>
    <property type="match status" value="1"/>
</dbReference>
<evidence type="ECO:0000313" key="6">
    <source>
        <dbReference type="EMBL" id="KAJ0395044.1"/>
    </source>
</evidence>
<evidence type="ECO:0000259" key="5">
    <source>
        <dbReference type="PROSITE" id="PS00022"/>
    </source>
</evidence>
<comment type="caution">
    <text evidence="6">The sequence shown here is derived from an EMBL/GenBank/DDBJ whole genome shotgun (WGS) entry which is preliminary data.</text>
</comment>
<accession>A0AAD5Q3V0</accession>
<dbReference type="AlphaFoldDB" id="A0AAD5Q3V0"/>
<protein>
    <recommendedName>
        <fullName evidence="5">EGF-like domain-containing protein</fullName>
    </recommendedName>
</protein>
<evidence type="ECO:0000256" key="3">
    <source>
        <dbReference type="ARBA" id="ARBA00023180"/>
    </source>
</evidence>
<keyword evidence="4" id="KW-0812">Transmembrane</keyword>
<feature type="domain" description="EGF-like" evidence="5">
    <location>
        <begin position="297"/>
        <end position="308"/>
    </location>
</feature>
<organism evidence="6 7">
    <name type="scientific">Pythium insidiosum</name>
    <name type="common">Pythiosis disease agent</name>
    <dbReference type="NCBI Taxonomy" id="114742"/>
    <lineage>
        <taxon>Eukaryota</taxon>
        <taxon>Sar</taxon>
        <taxon>Stramenopiles</taxon>
        <taxon>Oomycota</taxon>
        <taxon>Peronosporomycetes</taxon>
        <taxon>Pythiales</taxon>
        <taxon>Pythiaceae</taxon>
        <taxon>Pythium</taxon>
    </lineage>
</organism>
<reference evidence="6" key="1">
    <citation type="submission" date="2021-12" db="EMBL/GenBank/DDBJ databases">
        <title>Prjna785345.</title>
        <authorList>
            <person name="Rujirawat T."/>
            <person name="Krajaejun T."/>
        </authorList>
    </citation>
    <scope>NUCLEOTIDE SEQUENCE</scope>
    <source>
        <strain evidence="6">Pi057C3</strain>
    </source>
</reference>
<dbReference type="GO" id="GO:0005886">
    <property type="term" value="C:plasma membrane"/>
    <property type="evidence" value="ECO:0007669"/>
    <property type="project" value="TreeGrafter"/>
</dbReference>
<gene>
    <name evidence="6" type="ORF">P43SY_003565</name>
</gene>
<evidence type="ECO:0000256" key="4">
    <source>
        <dbReference type="SAM" id="Phobius"/>
    </source>
</evidence>
<dbReference type="GO" id="GO:0042124">
    <property type="term" value="F:1,3-beta-glucanosyltransferase activity"/>
    <property type="evidence" value="ECO:0007669"/>
    <property type="project" value="TreeGrafter"/>
</dbReference>
<sequence>MRIVPLAYAAADSAYDNPKISSIRLIPEDYHVIKLQGLLCGDVMKDGMMTRSIDIYLINEYRWCEDADYAGTYRLFLEVAKGIPIVMAFGEFGCWKPEGSIRTWKMVPYLMQDPKTTEGFTNVFSGGLAYSYGEAKLDKGSRFPMFTGGSLEPLEKPSYKPTPDYANLKKQYDKYQPFKELAEWTSDTKCKWSPTVTEKISATNKYATKNGWILDSCNVKDLKLADTDTWITKSRDGIVCDDQGGRCDVPITSKIGTTQADICGAVVEVEKGGAKCSGASDCGQNGQCLEVNGEKQCTCLPCWKGMDCKIKDIISCSKLNSSKDAPKFIIVGIGGFIGVMFVVFVALGVVAQKKKRAIDKLGDQVKLRAPGTAGGATQAGASL</sequence>
<dbReference type="InterPro" id="IPR004886">
    <property type="entry name" value="Glucanosyltransferase"/>
</dbReference>
<dbReference type="Proteomes" id="UP001209570">
    <property type="component" value="Unassembled WGS sequence"/>
</dbReference>
<keyword evidence="1" id="KW-0732">Signal</keyword>
<evidence type="ECO:0000313" key="7">
    <source>
        <dbReference type="Proteomes" id="UP001209570"/>
    </source>
</evidence>
<dbReference type="PANTHER" id="PTHR31468">
    <property type="entry name" value="1,3-BETA-GLUCANOSYLTRANSFERASE GAS1"/>
    <property type="match status" value="1"/>
</dbReference>
<keyword evidence="3" id="KW-0325">Glycoprotein</keyword>
<proteinExistence type="predicted"/>
<evidence type="ECO:0000256" key="1">
    <source>
        <dbReference type="ARBA" id="ARBA00022729"/>
    </source>
</evidence>
<dbReference type="Pfam" id="PF03198">
    <property type="entry name" value="Glyco_hydro_72"/>
    <property type="match status" value="1"/>
</dbReference>
<keyword evidence="4" id="KW-1133">Transmembrane helix</keyword>
<dbReference type="Gene3D" id="3.20.20.80">
    <property type="entry name" value="Glycosidases"/>
    <property type="match status" value="1"/>
</dbReference>
<feature type="transmembrane region" description="Helical" evidence="4">
    <location>
        <begin position="328"/>
        <end position="351"/>
    </location>
</feature>
<keyword evidence="4" id="KW-0472">Membrane</keyword>
<evidence type="ECO:0000256" key="2">
    <source>
        <dbReference type="ARBA" id="ARBA00023157"/>
    </source>
</evidence>
<dbReference type="EMBL" id="JAKCXM010000367">
    <property type="protein sequence ID" value="KAJ0395044.1"/>
    <property type="molecule type" value="Genomic_DNA"/>
</dbReference>
<keyword evidence="2" id="KW-1015">Disulfide bond</keyword>